<evidence type="ECO:0000259" key="4">
    <source>
        <dbReference type="Pfam" id="PF09972"/>
    </source>
</evidence>
<dbReference type="Pfam" id="PF20990">
    <property type="entry name" value="DUF2207_C"/>
    <property type="match status" value="1"/>
</dbReference>
<dbReference type="InterPro" id="IPR048389">
    <property type="entry name" value="YciQ-like_C"/>
</dbReference>
<feature type="transmembrane region" description="Helical" evidence="2">
    <location>
        <begin position="237"/>
        <end position="254"/>
    </location>
</feature>
<dbReference type="KEGG" id="aia:AWH56_022680"/>
<accession>A0A1S2LET0</accession>
<name>A0A1S2LET0_9BACI</name>
<feature type="domain" description="DUF2207" evidence="4">
    <location>
        <begin position="27"/>
        <end position="192"/>
    </location>
</feature>
<evidence type="ECO:0000313" key="8">
    <source>
        <dbReference type="Proteomes" id="UP000180175"/>
    </source>
</evidence>
<keyword evidence="3" id="KW-0732">Signal</keyword>
<evidence type="ECO:0000256" key="3">
    <source>
        <dbReference type="SAM" id="SignalP"/>
    </source>
</evidence>
<sequence length="569" mass="64830">MGKRFIAFITVLVFFLLPTQVFAVDYSITDVEIDAKLQSNGDVFVKETHTYAFKGEFGGIIRELIPKQGTDIVQFEAFEGNTELKIETNKFEHRIHRSGKDETIVVELYYVIQNGVDVYPDVAEFYWPFFDRSNESMYENLVVTVIPPESTKNVIAFGYDEAYEKEVVQQDGSVKYKFGTVPRKTNGDIRVAYEPSLFTEATITSNKPMRDEIVAAKQQLLDDAIAFEETREALANIAYFLIPIFSFILLLLFVRNWLQAKTKREAINRELDLNRYVPEQVLSMPTTIFYSYYQQLTPELIAATLLDLVRKGHVKTLEDHRFRLVNRKDLQEHETIFIEWLFDEMGHDGEFSFNDLTAYTKKKKNHEKYQSYYTKISQALRNEIKEADLYKKSGKYRWMIALSSLILLPFLVLFIAYDLIGAFVPTLFLFFTTIIYAIAYHPKTWVGAKITYEWRTFRKRFKNIPTNAWQALTEDEKMRAFIFCLGIKEKSLQKKNETLIKAFKSPVIGTGHDPSYAYSIDPSLLLIAAAVSTNFKRANTTTAESGSGSSSSGGGGGGVGGGGGGSGAF</sequence>
<feature type="compositionally biased region" description="Gly residues" evidence="1">
    <location>
        <begin position="551"/>
        <end position="569"/>
    </location>
</feature>
<feature type="chain" id="PRO_5036025471" evidence="3">
    <location>
        <begin position="24"/>
        <end position="569"/>
    </location>
</feature>
<evidence type="ECO:0000313" key="6">
    <source>
        <dbReference type="EMBL" id="OIJ11029.1"/>
    </source>
</evidence>
<dbReference type="EMBL" id="CP063356">
    <property type="protein sequence ID" value="QOY35459.1"/>
    <property type="molecule type" value="Genomic_DNA"/>
</dbReference>
<reference evidence="7 8" key="3">
    <citation type="journal article" date="2019" name="Int. J. Syst. Evol. Microbiol.">
        <title>Anaerobacillus isosaccharinicus sp. nov., an alkaliphilic bacterium which degrades isosaccharinic acid.</title>
        <authorList>
            <person name="Bassil N.M."/>
            <person name="Lloyd J.R."/>
        </authorList>
    </citation>
    <scope>NUCLEOTIDE SEQUENCE [LARGE SCALE GENOMIC DNA]</scope>
    <source>
        <strain evidence="7 8">NB2006</strain>
    </source>
</reference>
<evidence type="ECO:0000259" key="5">
    <source>
        <dbReference type="Pfam" id="PF20990"/>
    </source>
</evidence>
<feature type="transmembrane region" description="Helical" evidence="2">
    <location>
        <begin position="398"/>
        <end position="417"/>
    </location>
</feature>
<keyword evidence="8" id="KW-1185">Reference proteome</keyword>
<gene>
    <name evidence="7" type="ORF">AWH56_022680</name>
    <name evidence="6" type="ORF">AWH56_16250</name>
</gene>
<organism evidence="6 8">
    <name type="scientific">Anaerobacillus isosaccharinicus</name>
    <dbReference type="NCBI Taxonomy" id="1532552"/>
    <lineage>
        <taxon>Bacteria</taxon>
        <taxon>Bacillati</taxon>
        <taxon>Bacillota</taxon>
        <taxon>Bacilli</taxon>
        <taxon>Bacillales</taxon>
        <taxon>Bacillaceae</taxon>
        <taxon>Anaerobacillus</taxon>
    </lineage>
</organism>
<dbReference type="OrthoDB" id="5507254at2"/>
<dbReference type="EMBL" id="LQXD01000142">
    <property type="protein sequence ID" value="OIJ11029.1"/>
    <property type="molecule type" value="Genomic_DNA"/>
</dbReference>
<feature type="domain" description="Predicted membrane protein YciQ-like C-terminal" evidence="5">
    <location>
        <begin position="287"/>
        <end position="463"/>
    </location>
</feature>
<feature type="region of interest" description="Disordered" evidence="1">
    <location>
        <begin position="540"/>
        <end position="569"/>
    </location>
</feature>
<protein>
    <submittedName>
        <fullName evidence="7">DUF2207 domain-containing protein</fullName>
    </submittedName>
</protein>
<feature type="signal peptide" evidence="3">
    <location>
        <begin position="1"/>
        <end position="23"/>
    </location>
</feature>
<keyword evidence="2" id="KW-0812">Transmembrane</keyword>
<feature type="transmembrane region" description="Helical" evidence="2">
    <location>
        <begin position="423"/>
        <end position="440"/>
    </location>
</feature>
<dbReference type="AlphaFoldDB" id="A0A1S2LET0"/>
<reference evidence="7 8" key="2">
    <citation type="journal article" date="2017" name="Genome Announc.">
        <title>Draft Genome Sequences of Four Alkaliphilic Bacteria Belonging to the Anaerobacillus Genus.</title>
        <authorList>
            <person name="Bassil N.M."/>
            <person name="Lloyd J.R."/>
        </authorList>
    </citation>
    <scope>NUCLEOTIDE SEQUENCE [LARGE SCALE GENOMIC DNA]</scope>
    <source>
        <strain evidence="7 8">NB2006</strain>
    </source>
</reference>
<keyword evidence="2" id="KW-1133">Transmembrane helix</keyword>
<evidence type="ECO:0000313" key="7">
    <source>
        <dbReference type="EMBL" id="QOY35459.1"/>
    </source>
</evidence>
<keyword evidence="2" id="KW-0472">Membrane</keyword>
<reference evidence="6 8" key="1">
    <citation type="submission" date="2016-10" db="EMBL/GenBank/DDBJ databases">
        <title>Draft genome sequences of four alkaliphilic bacteria belonging to the Anaerobacillus genus.</title>
        <authorList>
            <person name="Bassil N.M."/>
            <person name="Lloyd J.R."/>
        </authorList>
    </citation>
    <scope>NUCLEOTIDE SEQUENCE [LARGE SCALE GENOMIC DNA]</scope>
    <source>
        <strain evidence="6 8">NB2006</strain>
    </source>
</reference>
<dbReference type="Proteomes" id="UP000180175">
    <property type="component" value="Chromosome"/>
</dbReference>
<dbReference type="InterPro" id="IPR018702">
    <property type="entry name" value="DUF2207"/>
</dbReference>
<dbReference type="RefSeq" id="WP_071318059.1">
    <property type="nucleotide sequence ID" value="NZ_CP063356.2"/>
</dbReference>
<evidence type="ECO:0000256" key="2">
    <source>
        <dbReference type="SAM" id="Phobius"/>
    </source>
</evidence>
<evidence type="ECO:0000256" key="1">
    <source>
        <dbReference type="SAM" id="MobiDB-lite"/>
    </source>
</evidence>
<reference evidence="7" key="4">
    <citation type="submission" date="2020-10" db="EMBL/GenBank/DDBJ databases">
        <authorList>
            <person name="Bassil N.M."/>
            <person name="Lloyd J.R."/>
        </authorList>
    </citation>
    <scope>NUCLEOTIDE SEQUENCE</scope>
    <source>
        <strain evidence="7">NB2006</strain>
    </source>
</reference>
<proteinExistence type="predicted"/>
<dbReference type="Pfam" id="PF09972">
    <property type="entry name" value="DUF2207"/>
    <property type="match status" value="1"/>
</dbReference>